<gene>
    <name evidence="7" type="primary">phzE1</name>
    <name evidence="7" type="ORF">GCM10012284_07360</name>
</gene>
<dbReference type="EMBL" id="BMMX01000001">
    <property type="protein sequence ID" value="GGK75891.1"/>
    <property type="molecule type" value="Genomic_DNA"/>
</dbReference>
<dbReference type="Gene3D" id="3.40.50.880">
    <property type="match status" value="1"/>
</dbReference>
<keyword evidence="2" id="KW-0315">Glutamine amidotransferase</keyword>
<dbReference type="Pfam" id="PF00425">
    <property type="entry name" value="Chorismate_bind"/>
    <property type="match status" value="1"/>
</dbReference>
<reference evidence="7" key="1">
    <citation type="journal article" date="2014" name="Int. J. Syst. Evol. Microbiol.">
        <title>Complete genome sequence of Corynebacterium casei LMG S-19264T (=DSM 44701T), isolated from a smear-ripened cheese.</title>
        <authorList>
            <consortium name="US DOE Joint Genome Institute (JGI-PGF)"/>
            <person name="Walter F."/>
            <person name="Albersmeier A."/>
            <person name="Kalinowski J."/>
            <person name="Ruckert C."/>
        </authorList>
    </citation>
    <scope>NUCLEOTIDE SEQUENCE</scope>
    <source>
        <strain evidence="7">CGMCC 4.7299</strain>
    </source>
</reference>
<evidence type="ECO:0000256" key="1">
    <source>
        <dbReference type="ARBA" id="ARBA00012266"/>
    </source>
</evidence>
<dbReference type="Gene3D" id="3.60.120.10">
    <property type="entry name" value="Anthranilate synthase"/>
    <property type="match status" value="1"/>
</dbReference>
<dbReference type="EC" id="4.1.3.27" evidence="1"/>
<evidence type="ECO:0000256" key="3">
    <source>
        <dbReference type="ARBA" id="ARBA00023239"/>
    </source>
</evidence>
<dbReference type="CDD" id="cd01743">
    <property type="entry name" value="GATase1_Anthranilate_Synthase"/>
    <property type="match status" value="1"/>
</dbReference>
<comment type="catalytic activity">
    <reaction evidence="4">
        <text>chorismate + L-glutamine = anthranilate + pyruvate + L-glutamate + H(+)</text>
        <dbReference type="Rhea" id="RHEA:21732"/>
        <dbReference type="ChEBI" id="CHEBI:15361"/>
        <dbReference type="ChEBI" id="CHEBI:15378"/>
        <dbReference type="ChEBI" id="CHEBI:16567"/>
        <dbReference type="ChEBI" id="CHEBI:29748"/>
        <dbReference type="ChEBI" id="CHEBI:29985"/>
        <dbReference type="ChEBI" id="CHEBI:58359"/>
        <dbReference type="EC" id="4.1.3.27"/>
    </reaction>
</comment>
<dbReference type="PRINTS" id="PR00096">
    <property type="entry name" value="GATASE"/>
</dbReference>
<evidence type="ECO:0000259" key="6">
    <source>
        <dbReference type="Pfam" id="PF00425"/>
    </source>
</evidence>
<dbReference type="InterPro" id="IPR019999">
    <property type="entry name" value="Anth_synth_I-like"/>
</dbReference>
<dbReference type="RefSeq" id="WP_189077551.1">
    <property type="nucleotide sequence ID" value="NZ_BMMX01000001.1"/>
</dbReference>
<comment type="caution">
    <text evidence="7">The sequence shown here is derived from an EMBL/GenBank/DDBJ whole genome shotgun (WGS) entry which is preliminary data.</text>
</comment>
<dbReference type="PRINTS" id="PR00097">
    <property type="entry name" value="ANTSNTHASEII"/>
</dbReference>
<reference evidence="7" key="2">
    <citation type="submission" date="2020-09" db="EMBL/GenBank/DDBJ databases">
        <authorList>
            <person name="Sun Q."/>
            <person name="Zhou Y."/>
        </authorList>
    </citation>
    <scope>NUCLEOTIDE SEQUENCE</scope>
    <source>
        <strain evidence="7">CGMCC 4.7299</strain>
    </source>
</reference>
<dbReference type="PANTHER" id="PTHR11236:SF49">
    <property type="entry name" value="ANTHRANILATE SYNTHASE COMPONENT 1"/>
    <property type="match status" value="1"/>
</dbReference>
<dbReference type="Pfam" id="PF00117">
    <property type="entry name" value="GATase"/>
    <property type="match status" value="1"/>
</dbReference>
<organism evidence="7 8">
    <name type="scientific">Mangrovihabitans endophyticus</name>
    <dbReference type="NCBI Taxonomy" id="1751298"/>
    <lineage>
        <taxon>Bacteria</taxon>
        <taxon>Bacillati</taxon>
        <taxon>Actinomycetota</taxon>
        <taxon>Actinomycetes</taxon>
        <taxon>Micromonosporales</taxon>
        <taxon>Micromonosporaceae</taxon>
        <taxon>Mangrovihabitans</taxon>
    </lineage>
</organism>
<feature type="domain" description="Chorismate-utilising enzyme C-terminal" evidence="6">
    <location>
        <begin position="113"/>
        <end position="370"/>
    </location>
</feature>
<keyword evidence="8" id="KW-1185">Reference proteome</keyword>
<evidence type="ECO:0000256" key="2">
    <source>
        <dbReference type="ARBA" id="ARBA00022962"/>
    </source>
</evidence>
<dbReference type="SUPFAM" id="SSF52317">
    <property type="entry name" value="Class I glutamine amidotransferase-like"/>
    <property type="match status" value="1"/>
</dbReference>
<evidence type="ECO:0000256" key="4">
    <source>
        <dbReference type="ARBA" id="ARBA00047683"/>
    </source>
</evidence>
<dbReference type="GO" id="GO:0004049">
    <property type="term" value="F:anthranilate synthase activity"/>
    <property type="evidence" value="ECO:0007669"/>
    <property type="project" value="UniProtKB-EC"/>
</dbReference>
<dbReference type="PRINTS" id="PR00099">
    <property type="entry name" value="CPSGATASE"/>
</dbReference>
<keyword evidence="3" id="KW-0456">Lyase</keyword>
<evidence type="ECO:0000259" key="5">
    <source>
        <dbReference type="Pfam" id="PF00117"/>
    </source>
</evidence>
<dbReference type="InterPro" id="IPR005801">
    <property type="entry name" value="ADC_synthase"/>
</dbReference>
<accession>A0A8J3BT49</accession>
<dbReference type="PANTHER" id="PTHR11236">
    <property type="entry name" value="AMINOBENZOATE/ANTHRANILATE SYNTHASE"/>
    <property type="match status" value="1"/>
</dbReference>
<dbReference type="SUPFAM" id="SSF56322">
    <property type="entry name" value="ADC synthase"/>
    <property type="match status" value="1"/>
</dbReference>
<dbReference type="InterPro" id="IPR006221">
    <property type="entry name" value="TrpG/PapA_dom"/>
</dbReference>
<proteinExistence type="predicted"/>
<dbReference type="InterPro" id="IPR017926">
    <property type="entry name" value="GATASE"/>
</dbReference>
<dbReference type="Proteomes" id="UP000656042">
    <property type="component" value="Unassembled WGS sequence"/>
</dbReference>
<evidence type="ECO:0000313" key="8">
    <source>
        <dbReference type="Proteomes" id="UP000656042"/>
    </source>
</evidence>
<dbReference type="GO" id="GO:0000162">
    <property type="term" value="P:L-tryptophan biosynthetic process"/>
    <property type="evidence" value="ECO:0007669"/>
    <property type="project" value="TreeGrafter"/>
</dbReference>
<dbReference type="AlphaFoldDB" id="A0A8J3BT49"/>
<dbReference type="InterPro" id="IPR015890">
    <property type="entry name" value="Chorismate_C"/>
</dbReference>
<feature type="domain" description="Glutamine amidotransferase" evidence="5">
    <location>
        <begin position="439"/>
        <end position="618"/>
    </location>
</feature>
<evidence type="ECO:0000313" key="7">
    <source>
        <dbReference type="EMBL" id="GGK75891.1"/>
    </source>
</evidence>
<sequence>MDDSSGDLTRPAGPVLLLHRPARSATTVEVRTGVMHTVRSLGELPLPGPGEETVALVPFRQLAERGYHCHDDGEPLAAMTVRECRIIDRAALIARLPDEPITVTGGGFDVDDDSYAATVRRIIDHEIGLGEGANFVIRRTYRAEFEQDAWHAALTLFRRLLERETGAYWTFALHTGTRILVGATPERHASLVDGRLSMTPISGTYRAPADRRTVAGLLDFLADRKEIDELHMVVDEELKMMARVCGPGIRLHGPYLREMAQLVHTEYVLSGPTECDVREILRETMFVPTVTGSPLENACRVINRHEPTGRGYYSGVLAVVGGHRAGCTLDSAVLIRTADIGLDRTLTLGVGATLVRHSDPHAETAETHAKAAGLLNALRSDRHPAAASRRNTVEGRPLAGHPTVRGMLAGRTHTLARYWCGTPRRDTASARPLAGRRILVVDGEDAFTGMLGHQLTALGAGASIRPFDAPGPVGPADVVIIGPGPGDPCDPADRKAAALRATVDDLLDRGQPMLAICLGHQVLCTVLGIPVVRKARPNQGLQREIDLYGTPVRVGFYNTFTALAAADELASDRLPGRTLRVSRDRDTGEVHALSAPGLRSVQFHPESLLTEDGPAILTTLLSTLIDDGRGVAAHPPASTF</sequence>
<protein>
    <recommendedName>
        <fullName evidence="1">anthranilate synthase</fullName>
        <ecNumber evidence="1">4.1.3.27</ecNumber>
    </recommendedName>
</protein>
<dbReference type="PROSITE" id="PS51273">
    <property type="entry name" value="GATASE_TYPE_1"/>
    <property type="match status" value="1"/>
</dbReference>
<dbReference type="InterPro" id="IPR029062">
    <property type="entry name" value="Class_I_gatase-like"/>
</dbReference>
<name>A0A8J3BT49_9ACTN</name>